<feature type="domain" description="Methyltransferase" evidence="2">
    <location>
        <begin position="28"/>
        <end position="122"/>
    </location>
</feature>
<dbReference type="Pfam" id="PF13649">
    <property type="entry name" value="Methyltransf_25"/>
    <property type="match status" value="1"/>
</dbReference>
<dbReference type="PANTHER" id="PTHR43861">
    <property type="entry name" value="TRANS-ACONITATE 2-METHYLTRANSFERASE-RELATED"/>
    <property type="match status" value="1"/>
</dbReference>
<evidence type="ECO:0000313" key="3">
    <source>
        <dbReference type="EMBL" id="MBS4539214.1"/>
    </source>
</evidence>
<dbReference type="AlphaFoldDB" id="A0A942Z9J8"/>
<dbReference type="EMBL" id="WSFT01000044">
    <property type="protein sequence ID" value="MBS4539214.1"/>
    <property type="molecule type" value="Genomic_DNA"/>
</dbReference>
<evidence type="ECO:0000313" key="4">
    <source>
        <dbReference type="Proteomes" id="UP000724672"/>
    </source>
</evidence>
<dbReference type="GO" id="GO:0032259">
    <property type="term" value="P:methylation"/>
    <property type="evidence" value="ECO:0007669"/>
    <property type="project" value="UniProtKB-KW"/>
</dbReference>
<comment type="caution">
    <text evidence="3">The sequence shown here is derived from an EMBL/GenBank/DDBJ whole genome shotgun (WGS) entry which is preliminary data.</text>
</comment>
<dbReference type="InterPro" id="IPR041698">
    <property type="entry name" value="Methyltransf_25"/>
</dbReference>
<protein>
    <submittedName>
        <fullName evidence="3">Class I SAM-dependent methyltransferase</fullName>
    </submittedName>
</protein>
<accession>A0A942Z9J8</accession>
<name>A0A942Z9J8_9FIRM</name>
<keyword evidence="4" id="KW-1185">Reference proteome</keyword>
<dbReference type="InterPro" id="IPR029063">
    <property type="entry name" value="SAM-dependent_MTases_sf"/>
</dbReference>
<dbReference type="Gene3D" id="3.40.50.150">
    <property type="entry name" value="Vaccinia Virus protein VP39"/>
    <property type="match status" value="1"/>
</dbReference>
<dbReference type="GO" id="GO:0008168">
    <property type="term" value="F:methyltransferase activity"/>
    <property type="evidence" value="ECO:0007669"/>
    <property type="project" value="UniProtKB-KW"/>
</dbReference>
<dbReference type="SUPFAM" id="SSF53335">
    <property type="entry name" value="S-adenosyl-L-methionine-dependent methyltransferases"/>
    <property type="match status" value="1"/>
</dbReference>
<evidence type="ECO:0000259" key="2">
    <source>
        <dbReference type="Pfam" id="PF13649"/>
    </source>
</evidence>
<dbReference type="CDD" id="cd02440">
    <property type="entry name" value="AdoMet_MTases"/>
    <property type="match status" value="1"/>
</dbReference>
<organism evidence="3 4">
    <name type="scientific">Anaeromonas frigoriresistens</name>
    <dbReference type="NCBI Taxonomy" id="2683708"/>
    <lineage>
        <taxon>Bacteria</taxon>
        <taxon>Bacillati</taxon>
        <taxon>Bacillota</taxon>
        <taxon>Tissierellia</taxon>
        <taxon>Tissierellales</taxon>
        <taxon>Thermohalobacteraceae</taxon>
        <taxon>Anaeromonas</taxon>
    </lineage>
</organism>
<keyword evidence="1" id="KW-0808">Transferase</keyword>
<gene>
    <name evidence="3" type="ORF">GOQ27_12130</name>
</gene>
<keyword evidence="3" id="KW-0489">Methyltransferase</keyword>
<proteinExistence type="predicted"/>
<evidence type="ECO:0000256" key="1">
    <source>
        <dbReference type="ARBA" id="ARBA00022679"/>
    </source>
</evidence>
<reference evidence="3" key="1">
    <citation type="submission" date="2019-12" db="EMBL/GenBank/DDBJ databases">
        <title>Clostridiaceae gen. nov. sp. nov., isolated from sediment in Xinjiang, China.</title>
        <authorList>
            <person name="Zhang R."/>
        </authorList>
    </citation>
    <scope>NUCLEOTIDE SEQUENCE</scope>
    <source>
        <strain evidence="3">D2Q-11</strain>
    </source>
</reference>
<sequence length="230" mass="27597">MTEDINYEKWYNFIKNVYNKNNINPNTILEMACGTGNLTKHFAEDNYNMTCFDLSEDMLSIAYKKLRKYKNVSIRHMDMRNFKFNKKFDSIISICDSINYIIDKEDLKKVFLNVYNHLQNDGIFIFDINSYYKLSKVIGDNTFVYDKDDVFYIWENTFEDNIANFYLTFFVNGDGMYKRFDEFHQERAYQEKEIKELLKEIGFTKILVYDGLSQELPNDQSTRLNFLVIK</sequence>
<dbReference type="Proteomes" id="UP000724672">
    <property type="component" value="Unassembled WGS sequence"/>
</dbReference>
<dbReference type="Gene3D" id="2.20.25.110">
    <property type="entry name" value="S-adenosyl-L-methionine-dependent methyltransferases"/>
    <property type="match status" value="1"/>
</dbReference>